<keyword evidence="1" id="KW-0472">Membrane</keyword>
<keyword evidence="1" id="KW-0812">Transmembrane</keyword>
<accession>A0A502FZX4</accession>
<comment type="caution">
    <text evidence="2">The sequence shown here is derived from an EMBL/GenBank/DDBJ whole genome shotgun (WGS) entry which is preliminary data.</text>
</comment>
<dbReference type="RefSeq" id="WP_140850210.1">
    <property type="nucleotide sequence ID" value="NZ_RCZC01000002.1"/>
</dbReference>
<evidence type="ECO:0000256" key="1">
    <source>
        <dbReference type="SAM" id="Phobius"/>
    </source>
</evidence>
<dbReference type="OrthoDB" id="9927171at2"/>
<keyword evidence="3" id="KW-1185">Reference proteome</keyword>
<sequence>MSTAIDLAFLVLTLLLAFGAPLLLVAWIRAAANWCWLLAIRGRLVGAVSFVVLLAVTGLLRVIFGLHFMSPLAVLAGIYVTPLAAIPLANLIARRLAPATGGPKQKARDFIFRERRREQSDAYSAPSAEI</sequence>
<keyword evidence="1" id="KW-1133">Transmembrane helix</keyword>
<dbReference type="AlphaFoldDB" id="A0A502FZX4"/>
<protein>
    <submittedName>
        <fullName evidence="2">Uncharacterized protein</fullName>
    </submittedName>
</protein>
<feature type="transmembrane region" description="Helical" evidence="1">
    <location>
        <begin position="40"/>
        <end position="60"/>
    </location>
</feature>
<reference evidence="2 3" key="1">
    <citation type="journal article" date="2019" name="Environ. Microbiol.">
        <title>Species interactions and distinct microbial communities in high Arctic permafrost affected cryosols are associated with the CH4 and CO2 gas fluxes.</title>
        <authorList>
            <person name="Altshuler I."/>
            <person name="Hamel J."/>
            <person name="Turney S."/>
            <person name="Magnuson E."/>
            <person name="Levesque R."/>
            <person name="Greer C."/>
            <person name="Whyte L.G."/>
        </authorList>
    </citation>
    <scope>NUCLEOTIDE SEQUENCE [LARGE SCALE GENOMIC DNA]</scope>
    <source>
        <strain evidence="2 3">E6.1</strain>
    </source>
</reference>
<dbReference type="Proteomes" id="UP000319931">
    <property type="component" value="Unassembled WGS sequence"/>
</dbReference>
<feature type="transmembrane region" description="Helical" evidence="1">
    <location>
        <begin position="72"/>
        <end position="93"/>
    </location>
</feature>
<organism evidence="2 3">
    <name type="scientific">Sphingomonas glacialis</name>
    <dbReference type="NCBI Taxonomy" id="658225"/>
    <lineage>
        <taxon>Bacteria</taxon>
        <taxon>Pseudomonadati</taxon>
        <taxon>Pseudomonadota</taxon>
        <taxon>Alphaproteobacteria</taxon>
        <taxon>Sphingomonadales</taxon>
        <taxon>Sphingomonadaceae</taxon>
        <taxon>Sphingomonas</taxon>
    </lineage>
</organism>
<dbReference type="EMBL" id="RCZC01000002">
    <property type="protein sequence ID" value="TPG55074.1"/>
    <property type="molecule type" value="Genomic_DNA"/>
</dbReference>
<evidence type="ECO:0000313" key="3">
    <source>
        <dbReference type="Proteomes" id="UP000319931"/>
    </source>
</evidence>
<gene>
    <name evidence="2" type="ORF">EAH76_10910</name>
</gene>
<evidence type="ECO:0000313" key="2">
    <source>
        <dbReference type="EMBL" id="TPG55074.1"/>
    </source>
</evidence>
<proteinExistence type="predicted"/>
<name>A0A502FZX4_9SPHN</name>